<evidence type="ECO:0000313" key="2">
    <source>
        <dbReference type="Proteomes" id="UP000001548"/>
    </source>
</evidence>
<dbReference type="PANTHER" id="PTHR12771:SF51">
    <property type="entry name" value="LD01482P"/>
    <property type="match status" value="1"/>
</dbReference>
<dbReference type="EMBL" id="AACB03000003">
    <property type="protein sequence ID" value="KAE8302786.1"/>
    <property type="molecule type" value="Genomic_DNA"/>
</dbReference>
<accession>A8BLM1</accession>
<dbReference type="InterPro" id="IPR006816">
    <property type="entry name" value="ELMO_dom"/>
</dbReference>
<dbReference type="RefSeq" id="XP_001706323.1">
    <property type="nucleotide sequence ID" value="XM_001706271.1"/>
</dbReference>
<keyword evidence="2" id="KW-1185">Reference proteome</keyword>
<dbReference type="OMA" id="STFEPDW"/>
<dbReference type="GeneID" id="5699211"/>
<protein>
    <submittedName>
        <fullName evidence="1">ELMO/CED-12 family protein</fullName>
    </submittedName>
</protein>
<comment type="caution">
    <text evidence="1">The sequence shown here is derived from an EMBL/GenBank/DDBJ whole genome shotgun (WGS) entry which is preliminary data.</text>
</comment>
<sequence>MSFAAWSFVLGLCTLVGLVLFRRPQRKPSDTTPCKLSPVQRHNLELLQALARTPYDPQNTSHCDKLRRVEENFSAVLRKSTFEPDWRRLGFQRSESPITDFRALGILVLDMLLNSKVFPEIQEMVEAGGFPYALVLITLTFDFLDLASRDMATGFTFPDREVELTDLLGEVAAFVDSLILDLATRLKRAGGQPLLEFPSVYKEFKHTRGWC</sequence>
<dbReference type="HOGENOM" id="CLU_1306891_0_0_1"/>
<proteinExistence type="predicted"/>
<organism evidence="1 2">
    <name type="scientific">Giardia intestinalis (strain ATCC 50803 / WB clone C6)</name>
    <name type="common">Giardia lamblia</name>
    <dbReference type="NCBI Taxonomy" id="184922"/>
    <lineage>
        <taxon>Eukaryota</taxon>
        <taxon>Metamonada</taxon>
        <taxon>Diplomonadida</taxon>
        <taxon>Hexamitidae</taxon>
        <taxon>Giardiinae</taxon>
        <taxon>Giardia</taxon>
    </lineage>
</organism>
<dbReference type="PANTHER" id="PTHR12771">
    <property type="entry name" value="ENGULFMENT AND CELL MOTILITY"/>
    <property type="match status" value="1"/>
</dbReference>
<gene>
    <name evidence="1" type="ORF">GL50803_0017246</name>
</gene>
<dbReference type="InterPro" id="IPR050868">
    <property type="entry name" value="ELMO_domain-containing"/>
</dbReference>
<dbReference type="KEGG" id="gla:GL50803_0017246"/>
<dbReference type="Pfam" id="PF04727">
    <property type="entry name" value="ELMO_CED12"/>
    <property type="match status" value="1"/>
</dbReference>
<evidence type="ECO:0000313" key="1">
    <source>
        <dbReference type="EMBL" id="KAE8302786.1"/>
    </source>
</evidence>
<name>A8BLM1_GIAIC</name>
<dbReference type="VEuPathDB" id="GiardiaDB:GL50803_17246"/>
<dbReference type="Proteomes" id="UP000001548">
    <property type="component" value="Unassembled WGS sequence"/>
</dbReference>
<reference evidence="1 2" key="1">
    <citation type="journal article" date="2007" name="Science">
        <title>Genomic minimalism in the early diverging intestinal parasite Giardia lamblia.</title>
        <authorList>
            <person name="Morrison H.G."/>
            <person name="McArthur A.G."/>
            <person name="Gillin F.D."/>
            <person name="Aley S.B."/>
            <person name="Adam R.D."/>
            <person name="Olsen G.J."/>
            <person name="Best A.A."/>
            <person name="Cande W.Z."/>
            <person name="Chen F."/>
            <person name="Cipriano M.J."/>
            <person name="Davids B.J."/>
            <person name="Dawson S.C."/>
            <person name="Elmendorf H.G."/>
            <person name="Hehl A.B."/>
            <person name="Holder M.E."/>
            <person name="Huse S.M."/>
            <person name="Kim U.U."/>
            <person name="Lasek-Nesselquist E."/>
            <person name="Manning G."/>
            <person name="Nigam A."/>
            <person name="Nixon J.E."/>
            <person name="Palm D."/>
            <person name="Passamaneck N.E."/>
            <person name="Prabhu A."/>
            <person name="Reich C.I."/>
            <person name="Reiner D.S."/>
            <person name="Samuelson J."/>
            <person name="Svard S.G."/>
            <person name="Sogin M.L."/>
        </authorList>
    </citation>
    <scope>NUCLEOTIDE SEQUENCE [LARGE SCALE GENOMIC DNA]</scope>
    <source>
        <strain evidence="1 2">WB C6</strain>
    </source>
</reference>
<dbReference type="AlphaFoldDB" id="A8BLM1"/>